<organism evidence="2 3">
    <name type="scientific">Candidatus Endobugula sertula</name>
    <name type="common">Bugula neritina bacterial symbiont</name>
    <dbReference type="NCBI Taxonomy" id="62101"/>
    <lineage>
        <taxon>Bacteria</taxon>
        <taxon>Pseudomonadati</taxon>
        <taxon>Pseudomonadota</taxon>
        <taxon>Gammaproteobacteria</taxon>
        <taxon>Cellvibrionales</taxon>
        <taxon>Cellvibrionaceae</taxon>
        <taxon>Candidatus Endobugula</taxon>
    </lineage>
</organism>
<dbReference type="AlphaFoldDB" id="A0A1D2QQ74"/>
<feature type="domain" description="IrrE N-terminal-like" evidence="1">
    <location>
        <begin position="32"/>
        <end position="167"/>
    </location>
</feature>
<sequence>MMSSKRVEAKARKLLEQSGIITAPVDVELAARTLGVEIEFDDLDDDVSGFLSVDPSRSVAVINENHHPNRQRFTIAHELGHYVLHVESEEGLFIDKKYTVHHRDHNSSLGTIEKEREANLFASSLLMPKAIVQALLDDLSVDFFDEFETSSLAKRLGVSEQALGFRLARLGYEVGE</sequence>
<dbReference type="PANTHER" id="PTHR43236">
    <property type="entry name" value="ANTITOXIN HIGA1"/>
    <property type="match status" value="1"/>
</dbReference>
<dbReference type="InterPro" id="IPR052345">
    <property type="entry name" value="Rad_response_metalloprotease"/>
</dbReference>
<dbReference type="Gene3D" id="1.10.10.2910">
    <property type="match status" value="1"/>
</dbReference>
<dbReference type="STRING" id="62101.AB835_07780"/>
<dbReference type="Pfam" id="PF06114">
    <property type="entry name" value="Peptidase_M78"/>
    <property type="match status" value="1"/>
</dbReference>
<gene>
    <name evidence="2" type="ORF">AB835_07780</name>
</gene>
<dbReference type="EMBL" id="MDLC01000023">
    <property type="protein sequence ID" value="ODS23690.1"/>
    <property type="molecule type" value="Genomic_DNA"/>
</dbReference>
<name>A0A1D2QQ74_9GAMM</name>
<dbReference type="PANTHER" id="PTHR43236:SF2">
    <property type="entry name" value="BLL0069 PROTEIN"/>
    <property type="match status" value="1"/>
</dbReference>
<proteinExistence type="predicted"/>
<evidence type="ECO:0000313" key="3">
    <source>
        <dbReference type="Proteomes" id="UP000242502"/>
    </source>
</evidence>
<reference evidence="2 3" key="1">
    <citation type="journal article" date="2016" name="Appl. Environ. Microbiol.">
        <title>Lack of Overt Genome Reduction in the Bryostatin-Producing Bryozoan Symbiont "Candidatus Endobugula sertula".</title>
        <authorList>
            <person name="Miller I.J."/>
            <person name="Vanee N."/>
            <person name="Fong S.S."/>
            <person name="Lim-Fong G.E."/>
            <person name="Kwan J.C."/>
        </authorList>
    </citation>
    <scope>NUCLEOTIDE SEQUENCE [LARGE SCALE GENOMIC DNA]</scope>
    <source>
        <strain evidence="2">AB1-4</strain>
    </source>
</reference>
<dbReference type="Proteomes" id="UP000242502">
    <property type="component" value="Unassembled WGS sequence"/>
</dbReference>
<protein>
    <recommendedName>
        <fullName evidence="1">IrrE N-terminal-like domain-containing protein</fullName>
    </recommendedName>
</protein>
<evidence type="ECO:0000259" key="1">
    <source>
        <dbReference type="Pfam" id="PF06114"/>
    </source>
</evidence>
<dbReference type="InterPro" id="IPR010359">
    <property type="entry name" value="IrrE_HExxH"/>
</dbReference>
<evidence type="ECO:0000313" key="2">
    <source>
        <dbReference type="EMBL" id="ODS23690.1"/>
    </source>
</evidence>
<comment type="caution">
    <text evidence="2">The sequence shown here is derived from an EMBL/GenBank/DDBJ whole genome shotgun (WGS) entry which is preliminary data.</text>
</comment>
<accession>A0A1D2QQ74</accession>